<dbReference type="Proteomes" id="UP000765509">
    <property type="component" value="Unassembled WGS sequence"/>
</dbReference>
<evidence type="ECO:0000313" key="2">
    <source>
        <dbReference type="Proteomes" id="UP000765509"/>
    </source>
</evidence>
<accession>A0A9Q3HNN8</accession>
<organism evidence="1 2">
    <name type="scientific">Austropuccinia psidii MF-1</name>
    <dbReference type="NCBI Taxonomy" id="1389203"/>
    <lineage>
        <taxon>Eukaryota</taxon>
        <taxon>Fungi</taxon>
        <taxon>Dikarya</taxon>
        <taxon>Basidiomycota</taxon>
        <taxon>Pucciniomycotina</taxon>
        <taxon>Pucciniomycetes</taxon>
        <taxon>Pucciniales</taxon>
        <taxon>Sphaerophragmiaceae</taxon>
        <taxon>Austropuccinia</taxon>
    </lineage>
</organism>
<dbReference type="EMBL" id="AVOT02021776">
    <property type="protein sequence ID" value="MBW0510807.1"/>
    <property type="molecule type" value="Genomic_DNA"/>
</dbReference>
<evidence type="ECO:0000313" key="1">
    <source>
        <dbReference type="EMBL" id="MBW0510807.1"/>
    </source>
</evidence>
<protein>
    <submittedName>
        <fullName evidence="1">Uncharacterized protein</fullName>
    </submittedName>
</protein>
<name>A0A9Q3HNN8_9BASI</name>
<proteinExistence type="predicted"/>
<gene>
    <name evidence="1" type="ORF">O181_050522</name>
</gene>
<comment type="caution">
    <text evidence="1">The sequence shown here is derived from an EMBL/GenBank/DDBJ whole genome shotgun (WGS) entry which is preliminary data.</text>
</comment>
<sequence length="101" mass="11448">MGWSWKIFDGFLPNSKLSESRSTAFEILDPTLPRNSKASIGNSITEFRNSQPSTASTSINSAIQPNPQPRCFFQLWQQRTIQTTSQVLTWKMASISSEIRH</sequence>
<reference evidence="1" key="1">
    <citation type="submission" date="2021-03" db="EMBL/GenBank/DDBJ databases">
        <title>Draft genome sequence of rust myrtle Austropuccinia psidii MF-1, a brazilian biotype.</title>
        <authorList>
            <person name="Quecine M.C."/>
            <person name="Pachon D.M.R."/>
            <person name="Bonatelli M.L."/>
            <person name="Correr F.H."/>
            <person name="Franceschini L.M."/>
            <person name="Leite T.F."/>
            <person name="Margarido G.R.A."/>
            <person name="Almeida C.A."/>
            <person name="Ferrarezi J.A."/>
            <person name="Labate C.A."/>
        </authorList>
    </citation>
    <scope>NUCLEOTIDE SEQUENCE</scope>
    <source>
        <strain evidence="1">MF-1</strain>
    </source>
</reference>
<keyword evidence="2" id="KW-1185">Reference proteome</keyword>
<dbReference type="AlphaFoldDB" id="A0A9Q3HNN8"/>